<organism evidence="2 3">
    <name type="scientific">Molorchus minor</name>
    <dbReference type="NCBI Taxonomy" id="1323400"/>
    <lineage>
        <taxon>Eukaryota</taxon>
        <taxon>Metazoa</taxon>
        <taxon>Ecdysozoa</taxon>
        <taxon>Arthropoda</taxon>
        <taxon>Hexapoda</taxon>
        <taxon>Insecta</taxon>
        <taxon>Pterygota</taxon>
        <taxon>Neoptera</taxon>
        <taxon>Endopterygota</taxon>
        <taxon>Coleoptera</taxon>
        <taxon>Polyphaga</taxon>
        <taxon>Cucujiformia</taxon>
        <taxon>Chrysomeloidea</taxon>
        <taxon>Cerambycidae</taxon>
        <taxon>Lamiinae</taxon>
        <taxon>Monochamini</taxon>
        <taxon>Molorchus</taxon>
    </lineage>
</organism>
<protein>
    <submittedName>
        <fullName evidence="2">Uncharacterized protein</fullName>
    </submittedName>
</protein>
<name>A0ABQ9JW58_9CUCU</name>
<feature type="coiled-coil region" evidence="1">
    <location>
        <begin position="492"/>
        <end position="533"/>
    </location>
</feature>
<comment type="caution">
    <text evidence="2">The sequence shown here is derived from an EMBL/GenBank/DDBJ whole genome shotgun (WGS) entry which is preliminary data.</text>
</comment>
<sequence length="925" mass="108056">MKHNDKLQTKLKAYIQQLEVLEKELHLLHLQNAGFEEQLKYSASQIHCLKVTLQRSKMEYSLEVATLQYKIQATQDTIKESLMAGDVLLKDLGDIKTQFSNISFAVEFSKPENPRNYLSEVIHIGRSCIHLLSKELLTLQTQMVIKEKDMNLGKKLFKKLTANYKKTSRNLPQNLTCCPKKIDESNVAETEKIVSEQKAKILENDLKFVQEKLEKVSKERDEEKSTLLSAIANCETLNDEISEKNKMIEQTKVYINNITAENLALRKQIGGLNSVLSESGAGDVAKELATCQEQILYLQAQYYEILNEKQLHLDEINLLRTENDKIREQQDENYKQLHDQFGNLENMIKDNTSLKQQLETEHQTVLSLQNERKKYLEEKNMLRTIFQHMKSEICRVQKLETAIADISREASKLAMVAEYNKNIGEKLKSEVIEKDQTISHLRSSVEKLNDIQLSLCYELSELCQMKDKLNIRRNTALGDSKKELLESTSTQLRKYEELHKNEKSAMKDLLQNYKTVESQRDDLLKDREFLQKEVTRYKIMYKEQSKKFEVAACLGIEKDREIEQLIAKNCEERKVIDALGTKVTDEVSKYENNIIKLEKLICQLRKDKDDTEDSIKYLQKNIQKLHNDLDESRANEKEAMNVLNKCLLEKEELEREKRYWEKSCTALDQDKDKLVKEINCLNSLCEKVLSDFEASIKASIEKEELFKHEIKESNEIIIRSSKEIDRLNKVVFLKQRDIDNINLELTEVRRNKEDHEERIDSLEGQLKLSQELLNRAEITSDEFSTMQMDYESAKLQLKELEKETDALQKQLEIVTDQRTLDYDFYKKNMDELLRKNEEVQQVSKREIEELKATLVDTTQNLNNERAAYASLSEMHKDVSTKYLDGIEQIMEEKNVRQEIESKLKNVTSSIEKLLIEKCSSYLSTY</sequence>
<keyword evidence="3" id="KW-1185">Reference proteome</keyword>
<feature type="coiled-coil region" evidence="1">
    <location>
        <begin position="199"/>
        <end position="226"/>
    </location>
</feature>
<evidence type="ECO:0000313" key="2">
    <source>
        <dbReference type="EMBL" id="KAJ8981515.1"/>
    </source>
</evidence>
<feature type="coiled-coil region" evidence="1">
    <location>
        <begin position="608"/>
        <end position="670"/>
    </location>
</feature>
<keyword evidence="1" id="KW-0175">Coiled coil</keyword>
<feature type="coiled-coil region" evidence="1">
    <location>
        <begin position="309"/>
        <end position="378"/>
    </location>
</feature>
<dbReference type="EMBL" id="JAPWTJ010000179">
    <property type="protein sequence ID" value="KAJ8981515.1"/>
    <property type="molecule type" value="Genomic_DNA"/>
</dbReference>
<accession>A0ABQ9JW58</accession>
<reference evidence="2" key="1">
    <citation type="journal article" date="2023" name="Insect Mol. Biol.">
        <title>Genome sequencing provides insights into the evolution of gene families encoding plant cell wall-degrading enzymes in longhorned beetles.</title>
        <authorList>
            <person name="Shin N.R."/>
            <person name="Okamura Y."/>
            <person name="Kirsch R."/>
            <person name="Pauchet Y."/>
        </authorList>
    </citation>
    <scope>NUCLEOTIDE SEQUENCE</scope>
    <source>
        <strain evidence="2">MMC_N1</strain>
    </source>
</reference>
<proteinExistence type="predicted"/>
<feature type="coiled-coil region" evidence="1">
    <location>
        <begin position="4"/>
        <end position="38"/>
    </location>
</feature>
<gene>
    <name evidence="2" type="ORF">NQ317_011751</name>
</gene>
<dbReference type="Proteomes" id="UP001162164">
    <property type="component" value="Unassembled WGS sequence"/>
</dbReference>
<evidence type="ECO:0000313" key="3">
    <source>
        <dbReference type="Proteomes" id="UP001162164"/>
    </source>
</evidence>
<evidence type="ECO:0000256" key="1">
    <source>
        <dbReference type="SAM" id="Coils"/>
    </source>
</evidence>
<feature type="coiled-coil region" evidence="1">
    <location>
        <begin position="738"/>
        <end position="867"/>
    </location>
</feature>